<dbReference type="eggNOG" id="COG1502">
    <property type="taxonomic scope" value="Bacteria"/>
</dbReference>
<gene>
    <name evidence="8" type="ordered locus">Caka_1657</name>
</gene>
<evidence type="ECO:0000313" key="9">
    <source>
        <dbReference type="Proteomes" id="UP000000925"/>
    </source>
</evidence>
<dbReference type="HOGENOM" id="CLU_038053_1_0_0"/>
<evidence type="ECO:0000256" key="4">
    <source>
        <dbReference type="ARBA" id="ARBA00022989"/>
    </source>
</evidence>
<name>D5EJS7_CORAD</name>
<dbReference type="CDD" id="cd09162">
    <property type="entry name" value="PLDc_CLS_unchar1_2"/>
    <property type="match status" value="1"/>
</dbReference>
<evidence type="ECO:0000259" key="7">
    <source>
        <dbReference type="PROSITE" id="PS50035"/>
    </source>
</evidence>
<reference evidence="8 9" key="1">
    <citation type="journal article" date="2010" name="Stand. Genomic Sci.">
        <title>Complete genome sequence of Coraliomargarita akajimensis type strain (04OKA010-24).</title>
        <authorList>
            <person name="Mavromatis K."/>
            <person name="Abt B."/>
            <person name="Brambilla E."/>
            <person name="Lapidus A."/>
            <person name="Copeland A."/>
            <person name="Deshpande S."/>
            <person name="Nolan M."/>
            <person name="Lucas S."/>
            <person name="Tice H."/>
            <person name="Cheng J.F."/>
            <person name="Han C."/>
            <person name="Detter J.C."/>
            <person name="Woyke T."/>
            <person name="Goodwin L."/>
            <person name="Pitluck S."/>
            <person name="Held B."/>
            <person name="Brettin T."/>
            <person name="Tapia R."/>
            <person name="Ivanova N."/>
            <person name="Mikhailova N."/>
            <person name="Pati A."/>
            <person name="Liolios K."/>
            <person name="Chen A."/>
            <person name="Palaniappan K."/>
            <person name="Land M."/>
            <person name="Hauser L."/>
            <person name="Chang Y.J."/>
            <person name="Jeffries C.D."/>
            <person name="Rohde M."/>
            <person name="Goker M."/>
            <person name="Bristow J."/>
            <person name="Eisen J.A."/>
            <person name="Markowitz V."/>
            <person name="Hugenholtz P."/>
            <person name="Klenk H.P."/>
            <person name="Kyrpides N.C."/>
        </authorList>
    </citation>
    <scope>NUCLEOTIDE SEQUENCE [LARGE SCALE GENOMIC DNA]</scope>
    <source>
        <strain evidence="9">DSM 45221 / IAM 15411 / JCM 23193 / KCTC 12865</strain>
    </source>
</reference>
<dbReference type="OrthoDB" id="9762009at2"/>
<dbReference type="Pfam" id="PF13091">
    <property type="entry name" value="PLDc_2"/>
    <property type="match status" value="2"/>
</dbReference>
<dbReference type="PANTHER" id="PTHR21248:SF22">
    <property type="entry name" value="PHOSPHOLIPASE D"/>
    <property type="match status" value="1"/>
</dbReference>
<dbReference type="Gene3D" id="3.30.870.10">
    <property type="entry name" value="Endonuclease Chain A"/>
    <property type="match status" value="2"/>
</dbReference>
<feature type="transmembrane region" description="Helical" evidence="6">
    <location>
        <begin position="53"/>
        <end position="75"/>
    </location>
</feature>
<comment type="subcellular location">
    <subcellularLocation>
        <location evidence="1">Cell membrane</location>
        <topology evidence="1">Multi-pass membrane protein</topology>
    </subcellularLocation>
</comment>
<keyword evidence="5 6" id="KW-0472">Membrane</keyword>
<dbReference type="SMART" id="SM00155">
    <property type="entry name" value="PLDc"/>
    <property type="match status" value="2"/>
</dbReference>
<evidence type="ECO:0000256" key="6">
    <source>
        <dbReference type="SAM" id="Phobius"/>
    </source>
</evidence>
<dbReference type="PANTHER" id="PTHR21248">
    <property type="entry name" value="CARDIOLIPIN SYNTHASE"/>
    <property type="match status" value="1"/>
</dbReference>
<dbReference type="GO" id="GO:0032049">
    <property type="term" value="P:cardiolipin biosynthetic process"/>
    <property type="evidence" value="ECO:0007669"/>
    <property type="project" value="UniProtKB-ARBA"/>
</dbReference>
<feature type="domain" description="PLD phosphodiesterase" evidence="7">
    <location>
        <begin position="219"/>
        <end position="246"/>
    </location>
</feature>
<accession>D5EJS7</accession>
<keyword evidence="2" id="KW-1003">Cell membrane</keyword>
<dbReference type="KEGG" id="caa:Caka_1657"/>
<keyword evidence="3 6" id="KW-0812">Transmembrane</keyword>
<dbReference type="RefSeq" id="WP_013043398.1">
    <property type="nucleotide sequence ID" value="NC_014008.1"/>
</dbReference>
<dbReference type="EMBL" id="CP001998">
    <property type="protein sequence ID" value="ADE54676.1"/>
    <property type="molecule type" value="Genomic_DNA"/>
</dbReference>
<evidence type="ECO:0000313" key="8">
    <source>
        <dbReference type="EMBL" id="ADE54676.1"/>
    </source>
</evidence>
<proteinExistence type="predicted"/>
<evidence type="ECO:0000256" key="1">
    <source>
        <dbReference type="ARBA" id="ARBA00004651"/>
    </source>
</evidence>
<evidence type="ECO:0000256" key="5">
    <source>
        <dbReference type="ARBA" id="ARBA00023136"/>
    </source>
</evidence>
<dbReference type="Proteomes" id="UP000000925">
    <property type="component" value="Chromosome"/>
</dbReference>
<evidence type="ECO:0000256" key="3">
    <source>
        <dbReference type="ARBA" id="ARBA00022692"/>
    </source>
</evidence>
<dbReference type="InterPro" id="IPR025202">
    <property type="entry name" value="PLD-like_dom"/>
</dbReference>
<dbReference type="CDD" id="cd09156">
    <property type="entry name" value="PLDc_CLS_unchar1_1"/>
    <property type="match status" value="1"/>
</dbReference>
<dbReference type="GO" id="GO:0030572">
    <property type="term" value="F:phosphatidyltransferase activity"/>
    <property type="evidence" value="ECO:0007669"/>
    <property type="project" value="UniProtKB-ARBA"/>
</dbReference>
<dbReference type="GO" id="GO:0005886">
    <property type="term" value="C:plasma membrane"/>
    <property type="evidence" value="ECO:0007669"/>
    <property type="project" value="UniProtKB-SubCell"/>
</dbReference>
<dbReference type="InterPro" id="IPR027379">
    <property type="entry name" value="CLS_N"/>
</dbReference>
<dbReference type="InterPro" id="IPR001736">
    <property type="entry name" value="PLipase_D/transphosphatidylase"/>
</dbReference>
<dbReference type="AlphaFoldDB" id="D5EJS7"/>
<keyword evidence="9" id="KW-1185">Reference proteome</keyword>
<dbReference type="PROSITE" id="PS50035">
    <property type="entry name" value="PLD"/>
    <property type="match status" value="2"/>
</dbReference>
<evidence type="ECO:0000256" key="2">
    <source>
        <dbReference type="ARBA" id="ARBA00022475"/>
    </source>
</evidence>
<keyword evidence="4 6" id="KW-1133">Transmembrane helix</keyword>
<dbReference type="SUPFAM" id="SSF56024">
    <property type="entry name" value="Phospholipase D/nuclease"/>
    <property type="match status" value="2"/>
</dbReference>
<sequence>MWSWFRDNILLPLNEWALHILSLVFTNIVAIAGFVLALLIIRRVLMEKRSPSNFFAWFFIVVLAPPIGVPLYFMFGGRKSRRVTRIKQAVFDEAQSIAEHLDNGPHDMLEHADASATTTGNHTELLPDGVSGFERFCQEIREAKHSIHIATYILGDDATGRSIVDLLVQRAEEGVTVRLLLDSLGSWNCTRRARHRLRKAGGQVAMFIPVLPFKSSVSTNLRNHRKIAVFDNCRAITGGQNLDNRFMGPSPDDSRFTDFSVVTHGPAVAHLHRIFISDWAFASKEPASNFRTELSYHPEPAGDSTIEVMASGPDVSNDPLWEQILRIIQEFRQSFTIITPYFIPDEVLFRSMIVKAHTGRQIRLVLPLKSNQRLVDIARYHFLRQLNEAGVEILFYKPRMIHAKLILADNKVALTGSANMDMRSLFVNFEIGQLHYSPRDLDKLQTWAEDIYKDCISYDEAIAQGIMPNRSIENVVHLVTPLL</sequence>
<protein>
    <submittedName>
        <fullName evidence="8">Phospholipase D/Transphosphatidylase</fullName>
    </submittedName>
</protein>
<dbReference type="STRING" id="583355.Caka_1657"/>
<feature type="domain" description="PLD phosphodiesterase" evidence="7">
    <location>
        <begin position="397"/>
        <end position="424"/>
    </location>
</feature>
<dbReference type="Pfam" id="PF13396">
    <property type="entry name" value="PLDc_N"/>
    <property type="match status" value="1"/>
</dbReference>
<feature type="transmembrane region" description="Helical" evidence="6">
    <location>
        <begin position="20"/>
        <end position="41"/>
    </location>
</feature>
<organism evidence="8 9">
    <name type="scientific">Coraliomargarita akajimensis (strain DSM 45221 / IAM 15411 / JCM 23193 / KCTC 12865 / 04OKA010-24)</name>
    <dbReference type="NCBI Taxonomy" id="583355"/>
    <lineage>
        <taxon>Bacteria</taxon>
        <taxon>Pseudomonadati</taxon>
        <taxon>Verrucomicrobiota</taxon>
        <taxon>Opitutia</taxon>
        <taxon>Puniceicoccales</taxon>
        <taxon>Coraliomargaritaceae</taxon>
        <taxon>Coraliomargarita</taxon>
    </lineage>
</organism>